<keyword evidence="3" id="KW-0067">ATP-binding</keyword>
<dbReference type="InterPro" id="IPR051162">
    <property type="entry name" value="T4SS_component"/>
</dbReference>
<dbReference type="RefSeq" id="WP_065980358.1">
    <property type="nucleotide sequence ID" value="NZ_JABBDW010000170.1"/>
</dbReference>
<comment type="similarity">
    <text evidence="1">Belongs to the TrbE/VirB4 family.</text>
</comment>
<dbReference type="InterPro" id="IPR018145">
    <property type="entry name" value="CagE_TrbE_VirB_cntrl_dom"/>
</dbReference>
<evidence type="ECO:0000256" key="2">
    <source>
        <dbReference type="ARBA" id="ARBA00022741"/>
    </source>
</evidence>
<evidence type="ECO:0000259" key="4">
    <source>
        <dbReference type="SMART" id="SM00382"/>
    </source>
</evidence>
<accession>A0A1C2HWJ3</accession>
<dbReference type="InterPro" id="IPR043964">
    <property type="entry name" value="P-loop_TraG"/>
</dbReference>
<organism evidence="5 6">
    <name type="scientific">Acidithiobacillus thiooxidans</name>
    <name type="common">Thiobacillus thiooxidans</name>
    <dbReference type="NCBI Taxonomy" id="930"/>
    <lineage>
        <taxon>Bacteria</taxon>
        <taxon>Pseudomonadati</taxon>
        <taxon>Pseudomonadota</taxon>
        <taxon>Acidithiobacillia</taxon>
        <taxon>Acidithiobacillales</taxon>
        <taxon>Acidithiobacillaceae</taxon>
        <taxon>Acidithiobacillus</taxon>
    </lineage>
</organism>
<comment type="caution">
    <text evidence="5">The sequence shown here is derived from an EMBL/GenBank/DDBJ whole genome shotgun (WGS) entry which is preliminary data.</text>
</comment>
<dbReference type="AlphaFoldDB" id="A0A1C2HWJ3"/>
<dbReference type="PANTHER" id="PTHR30121:SF12">
    <property type="entry name" value="TYPE IV SECRETION SYSTEM PROTEIN CAGE"/>
    <property type="match status" value="1"/>
</dbReference>
<evidence type="ECO:0000256" key="1">
    <source>
        <dbReference type="ARBA" id="ARBA00006512"/>
    </source>
</evidence>
<dbReference type="Pfam" id="PF03135">
    <property type="entry name" value="CagE_TrbE_VirB"/>
    <property type="match status" value="1"/>
</dbReference>
<dbReference type="OrthoDB" id="9816422at2"/>
<dbReference type="GO" id="GO:0005524">
    <property type="term" value="F:ATP binding"/>
    <property type="evidence" value="ECO:0007669"/>
    <property type="project" value="UniProtKB-KW"/>
</dbReference>
<sequence length="832" mass="92598">MLNLREFRSKNLSLPDLLNPAILAGRVLVLNRPCAVLLTKDGAFLSAVRFFGQDLESLSADDINRLSAVLNAAVTRLGTGWTVQTTAIRESADGYVPEDQCFFPDPVSMLIDNERRRAFEREGRRFQSRYYFVFTWNTPPESEVSAGHLFVESRKGIVSDSFDTLLKKFEDSLNMALGILSRQYAITPLDDTGLLTHYHECLTGKSHPVHAPTIPAYLDVLLGHHEFVAGLEPALDGESISVLTFLGYPDLTRPEMLEHLHNLPFPLRYTTRFILLDSVDSKKLVAKVREKWASSKYTLRDYISGAMSHGQMRADRQDRFKAGMESETALVDADISSGAILMGFFTATVILRHRDAKTLEERSRMVMNLLSTVGFVPKRETVNAVEAFFGSLPGHTWENVRRAPIHSLNFADLSPKTGVWAGDPECPSPLIRIGSQPAPCLVLAQTSGSTPFRFNLHVGDVGHSLLAGPTGAGKSSLLALLAAQWLRYQNARVIAFDKGRSLFALTEAVGGQHYDLGGEYSGLSFAPLERVDAEMDRVFAKDWLEALAIVQGVTMTVRERKTINDAVDGLARESGRSLTDVMHLLQDEHLKAAVSVYTGTGKYGDILDARQDGLDLSSRFLTFEMDSLPQGETGKQLVVPLLLYLFYRIEKMLDGSPTLIVMDEAWTLIDNPQFLAKIREWLKVLRKKNAVVVFATQSLADLQGSPLLPVLMESCPTKVFLPNREAGSQQLKPMYHNFGLSDRQIELLQSAIPKQDYYIHSPLGHRLVSFAMGPITLAFCGVSDPKAVKRVAELRETLGRAWPVAWLRERLPAPVLREWGDVIAFIERSFHG</sequence>
<dbReference type="SMART" id="SM00382">
    <property type="entry name" value="AAA"/>
    <property type="match status" value="1"/>
</dbReference>
<dbReference type="GeneID" id="60696721"/>
<dbReference type="Proteomes" id="UP000095008">
    <property type="component" value="Unassembled WGS sequence"/>
</dbReference>
<proteinExistence type="inferred from homology"/>
<gene>
    <name evidence="5" type="ORF">A6M23_18970</name>
</gene>
<evidence type="ECO:0000256" key="3">
    <source>
        <dbReference type="ARBA" id="ARBA00022840"/>
    </source>
</evidence>
<name>A0A1C2HWJ3_ACITH</name>
<keyword evidence="6" id="KW-1185">Reference proteome</keyword>
<evidence type="ECO:0000313" key="5">
    <source>
        <dbReference type="EMBL" id="OCX68128.1"/>
    </source>
</evidence>
<dbReference type="CDD" id="cd01127">
    <property type="entry name" value="TrwB_TraG_TraD_VirD4"/>
    <property type="match status" value="1"/>
</dbReference>
<dbReference type="PANTHER" id="PTHR30121">
    <property type="entry name" value="UNCHARACTERIZED PROTEIN YJGR-RELATED"/>
    <property type="match status" value="1"/>
</dbReference>
<dbReference type="SUPFAM" id="SSF52540">
    <property type="entry name" value="P-loop containing nucleoside triphosphate hydrolases"/>
    <property type="match status" value="1"/>
</dbReference>
<protein>
    <submittedName>
        <fullName evidence="5">Conjugal transfer protein TrbE</fullName>
    </submittedName>
</protein>
<dbReference type="InterPro" id="IPR027417">
    <property type="entry name" value="P-loop_NTPase"/>
</dbReference>
<dbReference type="InterPro" id="IPR003593">
    <property type="entry name" value="AAA+_ATPase"/>
</dbReference>
<keyword evidence="2" id="KW-0547">Nucleotide-binding</keyword>
<reference evidence="5" key="1">
    <citation type="journal article" date="2016" name="Int. J. Mol. Sci.">
        <title>Comparative genomics of the extreme acidophile Acidithiobacillus thiooxidans reveals intraspecific divergence and niche adaptation.</title>
        <authorList>
            <person name="Zhang X."/>
            <person name="Feng X."/>
            <person name="Tao J."/>
            <person name="Ma L."/>
            <person name="Xiao Y."/>
            <person name="Liang Y."/>
            <person name="Liu X."/>
            <person name="Yin H."/>
        </authorList>
    </citation>
    <scope>NUCLEOTIDE SEQUENCE [LARGE SCALE GENOMIC DNA]</scope>
    <source>
        <strain evidence="5">DXS-W</strain>
    </source>
</reference>
<evidence type="ECO:0000313" key="6">
    <source>
        <dbReference type="Proteomes" id="UP000095008"/>
    </source>
</evidence>
<dbReference type="EMBL" id="LWRY01000277">
    <property type="protein sequence ID" value="OCX68128.1"/>
    <property type="molecule type" value="Genomic_DNA"/>
</dbReference>
<dbReference type="Pfam" id="PF19044">
    <property type="entry name" value="P-loop_TraG"/>
    <property type="match status" value="1"/>
</dbReference>
<dbReference type="Gene3D" id="3.40.50.300">
    <property type="entry name" value="P-loop containing nucleotide triphosphate hydrolases"/>
    <property type="match status" value="2"/>
</dbReference>
<feature type="domain" description="AAA+ ATPase" evidence="4">
    <location>
        <begin position="460"/>
        <end position="726"/>
    </location>
</feature>